<dbReference type="Gene3D" id="2.40.30.10">
    <property type="entry name" value="Translation factors"/>
    <property type="match status" value="1"/>
</dbReference>
<keyword evidence="10 14" id="KW-0067">ATP-binding</keyword>
<evidence type="ECO:0000256" key="9">
    <source>
        <dbReference type="ARBA" id="ARBA00022741"/>
    </source>
</evidence>
<evidence type="ECO:0000256" key="5">
    <source>
        <dbReference type="ARBA" id="ARBA00022490"/>
    </source>
</evidence>
<evidence type="ECO:0000256" key="6">
    <source>
        <dbReference type="ARBA" id="ARBA00022555"/>
    </source>
</evidence>
<evidence type="ECO:0000256" key="13">
    <source>
        <dbReference type="ARBA" id="ARBA00051542"/>
    </source>
</evidence>
<dbReference type="InterPro" id="IPR004506">
    <property type="entry name" value="MnmA-like"/>
</dbReference>
<dbReference type="EC" id="2.8.1.13" evidence="3 14"/>
<feature type="binding site" evidence="14">
    <location>
        <position position="127"/>
    </location>
    <ligand>
        <name>ATP</name>
        <dbReference type="ChEBI" id="CHEBI:30616"/>
    </ligand>
</feature>
<evidence type="ECO:0000259" key="15">
    <source>
        <dbReference type="Pfam" id="PF20258"/>
    </source>
</evidence>
<evidence type="ECO:0000256" key="14">
    <source>
        <dbReference type="HAMAP-Rule" id="MF_00144"/>
    </source>
</evidence>
<name>A0A2K8KTU6_9GAMM</name>
<dbReference type="KEGG" id="rfo:REIFOR_01579"/>
<dbReference type="InterPro" id="IPR046884">
    <property type="entry name" value="MnmA-like_central"/>
</dbReference>
<dbReference type="Gene3D" id="2.30.30.280">
    <property type="entry name" value="Adenine nucleotide alpha hydrolases-like domains"/>
    <property type="match status" value="1"/>
</dbReference>
<evidence type="ECO:0000313" key="17">
    <source>
        <dbReference type="EMBL" id="ATX76724.1"/>
    </source>
</evidence>
<dbReference type="GO" id="GO:0005737">
    <property type="term" value="C:cytoplasm"/>
    <property type="evidence" value="ECO:0007669"/>
    <property type="project" value="UniProtKB-SubCell"/>
</dbReference>
<feature type="region of interest" description="Interaction with tRNA" evidence="14">
    <location>
        <begin position="310"/>
        <end position="311"/>
    </location>
</feature>
<evidence type="ECO:0000256" key="7">
    <source>
        <dbReference type="ARBA" id="ARBA00022679"/>
    </source>
</evidence>
<organism evidence="17 18">
    <name type="scientific">Reinekea forsetii</name>
    <dbReference type="NCBI Taxonomy" id="1336806"/>
    <lineage>
        <taxon>Bacteria</taxon>
        <taxon>Pseudomonadati</taxon>
        <taxon>Pseudomonadota</taxon>
        <taxon>Gammaproteobacteria</taxon>
        <taxon>Oceanospirillales</taxon>
        <taxon>Saccharospirillaceae</taxon>
        <taxon>Reinekea</taxon>
    </lineage>
</organism>
<evidence type="ECO:0000256" key="8">
    <source>
        <dbReference type="ARBA" id="ARBA00022694"/>
    </source>
</evidence>
<dbReference type="Pfam" id="PF03054">
    <property type="entry name" value="tRNA_Me_trans"/>
    <property type="match status" value="1"/>
</dbReference>
<comment type="subcellular location">
    <subcellularLocation>
        <location evidence="1 14">Cytoplasm</location>
    </subcellularLocation>
</comment>
<dbReference type="GO" id="GO:0103016">
    <property type="term" value="F:tRNA-uridine 2-sulfurtransferase activity"/>
    <property type="evidence" value="ECO:0007669"/>
    <property type="project" value="UniProtKB-EC"/>
</dbReference>
<dbReference type="FunFam" id="2.30.30.280:FF:000001">
    <property type="entry name" value="tRNA-specific 2-thiouridylase MnmA"/>
    <property type="match status" value="1"/>
</dbReference>
<comment type="catalytic activity">
    <reaction evidence="13 14">
        <text>S-sulfanyl-L-cysteinyl-[protein] + uridine(34) in tRNA + AH2 + ATP = 2-thiouridine(34) in tRNA + L-cysteinyl-[protein] + A + AMP + diphosphate + H(+)</text>
        <dbReference type="Rhea" id="RHEA:47032"/>
        <dbReference type="Rhea" id="RHEA-COMP:10131"/>
        <dbReference type="Rhea" id="RHEA-COMP:11726"/>
        <dbReference type="Rhea" id="RHEA-COMP:11727"/>
        <dbReference type="Rhea" id="RHEA-COMP:11728"/>
        <dbReference type="ChEBI" id="CHEBI:13193"/>
        <dbReference type="ChEBI" id="CHEBI:15378"/>
        <dbReference type="ChEBI" id="CHEBI:17499"/>
        <dbReference type="ChEBI" id="CHEBI:29950"/>
        <dbReference type="ChEBI" id="CHEBI:30616"/>
        <dbReference type="ChEBI" id="CHEBI:33019"/>
        <dbReference type="ChEBI" id="CHEBI:61963"/>
        <dbReference type="ChEBI" id="CHEBI:65315"/>
        <dbReference type="ChEBI" id="CHEBI:87170"/>
        <dbReference type="ChEBI" id="CHEBI:456215"/>
        <dbReference type="EC" id="2.8.1.13"/>
    </reaction>
</comment>
<comment type="caution">
    <text evidence="14">Lacks conserved residue(s) required for the propagation of feature annotation.</text>
</comment>
<sequence length="364" mass="40226">MTTNGSTTVIVGMSGGVDSSVTAALLLEQGYQVEGLFMKNWDEDDGTDHCTAKVDLADAQAVADKLGIKLHKANFAAEYWDEVFEHFLTEYKAGRTPNPDILCNREIKFKAFLDYALSLGADKIATGHYARTALVDGRAQLLRGLDGNKDQSYFLHAVGHEQFAKTLFPVGELEKPVVRAIAEKYQLATAKKKDSTGICFIGERRFADFLKQYLPARPGAIETINGETLAQHQGLMYYTIGQRQGLGIGGTHYGEAPWFVAHKDLDRNVLVVVQGTDNEALFTQHLRMDSVYWVDETGPKLPISVTCKHRYRQPDQHCALSKTADGHYVVDFDLPQRAITPGQSAVFYSGDRCLGGGVIESTWL</sequence>
<dbReference type="GO" id="GO:0005524">
    <property type="term" value="F:ATP binding"/>
    <property type="evidence" value="ECO:0007669"/>
    <property type="project" value="UniProtKB-KW"/>
</dbReference>
<dbReference type="Pfam" id="PF20259">
    <property type="entry name" value="tRNA_Me_trans_M"/>
    <property type="match status" value="1"/>
</dbReference>
<dbReference type="Proteomes" id="UP000229757">
    <property type="component" value="Chromosome"/>
</dbReference>
<keyword evidence="5 14" id="KW-0963">Cytoplasm</keyword>
<gene>
    <name evidence="14 17" type="primary">mnmA</name>
    <name evidence="17" type="ORF">REIFOR_01579</name>
</gene>
<keyword evidence="11 14" id="KW-0694">RNA-binding</keyword>
<evidence type="ECO:0000256" key="2">
    <source>
        <dbReference type="ARBA" id="ARBA00006191"/>
    </source>
</evidence>
<feature type="site" description="Interaction with tRNA" evidence="14">
    <location>
        <position position="343"/>
    </location>
</feature>
<feature type="binding site" evidence="14">
    <location>
        <begin position="12"/>
        <end position="19"/>
    </location>
    <ligand>
        <name>ATP</name>
        <dbReference type="ChEBI" id="CHEBI:30616"/>
    </ligand>
</feature>
<keyword evidence="18" id="KW-1185">Reference proteome</keyword>
<dbReference type="InterPro" id="IPR023382">
    <property type="entry name" value="MnmA-like_central_sf"/>
</dbReference>
<feature type="site" description="Interaction with tRNA" evidence="14">
    <location>
        <position position="128"/>
    </location>
</feature>
<evidence type="ECO:0000313" key="18">
    <source>
        <dbReference type="Proteomes" id="UP000229757"/>
    </source>
</evidence>
<evidence type="ECO:0000256" key="1">
    <source>
        <dbReference type="ARBA" id="ARBA00004496"/>
    </source>
</evidence>
<dbReference type="GO" id="GO:0002143">
    <property type="term" value="P:tRNA wobble position uridine thiolation"/>
    <property type="evidence" value="ECO:0007669"/>
    <property type="project" value="TreeGrafter"/>
</dbReference>
<evidence type="ECO:0000256" key="11">
    <source>
        <dbReference type="ARBA" id="ARBA00022884"/>
    </source>
</evidence>
<feature type="active site" description="Cysteine persulfide intermediate" evidence="14">
    <location>
        <position position="199"/>
    </location>
</feature>
<dbReference type="PANTHER" id="PTHR11933:SF5">
    <property type="entry name" value="MITOCHONDRIAL TRNA-SPECIFIC 2-THIOURIDYLASE 1"/>
    <property type="match status" value="1"/>
</dbReference>
<evidence type="ECO:0000256" key="4">
    <source>
        <dbReference type="ARBA" id="ARBA00013805"/>
    </source>
</evidence>
<feature type="binding site" evidence="14">
    <location>
        <position position="38"/>
    </location>
    <ligand>
        <name>ATP</name>
        <dbReference type="ChEBI" id="CHEBI:30616"/>
    </ligand>
</feature>
<dbReference type="Pfam" id="PF20258">
    <property type="entry name" value="tRNA_Me_trans_C"/>
    <property type="match status" value="1"/>
</dbReference>
<keyword evidence="6 14" id="KW-0820">tRNA-binding</keyword>
<feature type="domain" description="tRNA-specific 2-thiouridylase MnmA-like C-terminal" evidence="15">
    <location>
        <begin position="284"/>
        <end position="359"/>
    </location>
</feature>
<dbReference type="PANTHER" id="PTHR11933">
    <property type="entry name" value="TRNA 5-METHYLAMINOMETHYL-2-THIOURIDYLATE -METHYLTRANSFERASE"/>
    <property type="match status" value="1"/>
</dbReference>
<dbReference type="RefSeq" id="WP_100257041.1">
    <property type="nucleotide sequence ID" value="NZ_CP011797.1"/>
</dbReference>
<dbReference type="NCBIfam" id="NF001138">
    <property type="entry name" value="PRK00143.1"/>
    <property type="match status" value="1"/>
</dbReference>
<dbReference type="SUPFAM" id="SSF52402">
    <property type="entry name" value="Adenine nucleotide alpha hydrolases-like"/>
    <property type="match status" value="1"/>
</dbReference>
<accession>A0A2K8KTU6</accession>
<dbReference type="FunFam" id="2.40.30.10:FF:000023">
    <property type="entry name" value="tRNA-specific 2-thiouridylase MnmA"/>
    <property type="match status" value="1"/>
</dbReference>
<dbReference type="EMBL" id="CP011797">
    <property type="protein sequence ID" value="ATX76724.1"/>
    <property type="molecule type" value="Genomic_DNA"/>
</dbReference>
<dbReference type="FunFam" id="3.40.50.620:FF:000004">
    <property type="entry name" value="tRNA-specific 2-thiouridylase MnmA"/>
    <property type="match status" value="1"/>
</dbReference>
<feature type="region of interest" description="Interaction with target base in tRNA" evidence="14">
    <location>
        <begin position="98"/>
        <end position="100"/>
    </location>
</feature>
<dbReference type="OrthoDB" id="9800696at2"/>
<keyword evidence="7 14" id="KW-0808">Transferase</keyword>
<evidence type="ECO:0000256" key="10">
    <source>
        <dbReference type="ARBA" id="ARBA00022840"/>
    </source>
</evidence>
<feature type="active site" description="Nucleophile" evidence="14">
    <location>
        <position position="103"/>
    </location>
</feature>
<comment type="function">
    <text evidence="14">Catalyzes the 2-thiolation of uridine at the wobble position (U34) of tRNA, leading to the formation of s(2)U34.</text>
</comment>
<reference evidence="17 18" key="1">
    <citation type="journal article" date="2017" name="Environ. Microbiol.">
        <title>Genomic and physiological analyses of 'Reinekea forsetii' reveal a versatile opportunistic lifestyle during spring algae blooms.</title>
        <authorList>
            <person name="Avci B."/>
            <person name="Hahnke R.L."/>
            <person name="Chafee M."/>
            <person name="Fischer T."/>
            <person name="Gruber-Vodicka H."/>
            <person name="Tegetmeyer H.E."/>
            <person name="Harder J."/>
            <person name="Fuchs B.M."/>
            <person name="Amann R.I."/>
            <person name="Teeling H."/>
        </authorList>
    </citation>
    <scope>NUCLEOTIDE SEQUENCE [LARGE SCALE GENOMIC DNA]</scope>
    <source>
        <strain evidence="17 18">Hel1_31_D35</strain>
    </source>
</reference>
<feature type="domain" description="tRNA-specific 2-thiouridylase MnmA-like central" evidence="16">
    <location>
        <begin position="208"/>
        <end position="274"/>
    </location>
</feature>
<dbReference type="HAMAP" id="MF_00144">
    <property type="entry name" value="tRNA_thiouridyl_MnmA"/>
    <property type="match status" value="1"/>
</dbReference>
<evidence type="ECO:0000256" key="12">
    <source>
        <dbReference type="ARBA" id="ARBA00023157"/>
    </source>
</evidence>
<dbReference type="AlphaFoldDB" id="A0A2K8KTU6"/>
<keyword evidence="12" id="KW-1015">Disulfide bond</keyword>
<evidence type="ECO:0000256" key="3">
    <source>
        <dbReference type="ARBA" id="ARBA00011949"/>
    </source>
</evidence>
<evidence type="ECO:0000259" key="16">
    <source>
        <dbReference type="Pfam" id="PF20259"/>
    </source>
</evidence>
<keyword evidence="9 14" id="KW-0547">Nucleotide-binding</keyword>
<dbReference type="NCBIfam" id="TIGR00420">
    <property type="entry name" value="trmU"/>
    <property type="match status" value="1"/>
</dbReference>
<comment type="similarity">
    <text evidence="2 14">Belongs to the MnmA/TRMU family.</text>
</comment>
<dbReference type="InterPro" id="IPR046885">
    <property type="entry name" value="MnmA-like_C"/>
</dbReference>
<keyword evidence="8 14" id="KW-0819">tRNA processing</keyword>
<feature type="region of interest" description="Interaction with tRNA" evidence="14">
    <location>
        <begin position="149"/>
        <end position="151"/>
    </location>
</feature>
<dbReference type="GO" id="GO:0000049">
    <property type="term" value="F:tRNA binding"/>
    <property type="evidence" value="ECO:0007669"/>
    <property type="project" value="UniProtKB-KW"/>
</dbReference>
<dbReference type="InterPro" id="IPR014729">
    <property type="entry name" value="Rossmann-like_a/b/a_fold"/>
</dbReference>
<protein>
    <recommendedName>
        <fullName evidence="4 14">tRNA-specific 2-thiouridylase MnmA</fullName>
        <ecNumber evidence="3 14">2.8.1.13</ecNumber>
    </recommendedName>
</protein>
<proteinExistence type="inferred from homology"/>
<dbReference type="CDD" id="cd01998">
    <property type="entry name" value="MnmA_TRMU-like"/>
    <property type="match status" value="1"/>
</dbReference>
<dbReference type="Gene3D" id="3.40.50.620">
    <property type="entry name" value="HUPs"/>
    <property type="match status" value="1"/>
</dbReference>